<evidence type="ECO:0000313" key="5">
    <source>
        <dbReference type="EMBL" id="GAT46056.1"/>
    </source>
</evidence>
<accession>A0ABQ0L4M0</accession>
<proteinExistence type="predicted"/>
<evidence type="ECO:0000313" key="6">
    <source>
        <dbReference type="Proteomes" id="UP000815677"/>
    </source>
</evidence>
<dbReference type="Proteomes" id="UP000815677">
    <property type="component" value="Unassembled WGS sequence"/>
</dbReference>
<keyword evidence="6" id="KW-1185">Reference proteome</keyword>
<reference evidence="5" key="1">
    <citation type="submission" date="2014-09" db="EMBL/GenBank/DDBJ databases">
        <title>Genome sequence of the luminous mushroom Mycena chlorophos for searching fungal bioluminescence genes.</title>
        <authorList>
            <person name="Tanaka Y."/>
            <person name="Kasuga D."/>
            <person name="Oba Y."/>
            <person name="Hase S."/>
            <person name="Sato K."/>
            <person name="Oba Y."/>
            <person name="Sakakibara Y."/>
        </authorList>
    </citation>
    <scope>NUCLEOTIDE SEQUENCE</scope>
</reference>
<dbReference type="Gene3D" id="3.30.559.10">
    <property type="entry name" value="Chloramphenicol acetyltransferase-like domain"/>
    <property type="match status" value="1"/>
</dbReference>
<dbReference type="SUPFAM" id="SSF52777">
    <property type="entry name" value="CoA-dependent acyltransferases"/>
    <property type="match status" value="2"/>
</dbReference>
<keyword evidence="2" id="KW-0012">Acyltransferase</keyword>
<feature type="domain" description="Phthiocerol/phthiodiolone dimycocerosyl transferase C-terminal" evidence="4">
    <location>
        <begin position="227"/>
        <end position="309"/>
    </location>
</feature>
<dbReference type="InterPro" id="IPR052058">
    <property type="entry name" value="Alcohol_O-acetyltransferase"/>
</dbReference>
<dbReference type="Pfam" id="PF16911">
    <property type="entry name" value="PapA_C"/>
    <property type="match status" value="1"/>
</dbReference>
<dbReference type="EMBL" id="DF842131">
    <property type="protein sequence ID" value="GAT46056.1"/>
    <property type="molecule type" value="Genomic_DNA"/>
</dbReference>
<dbReference type="PANTHER" id="PTHR28037">
    <property type="entry name" value="ALCOHOL O-ACETYLTRANSFERASE 1-RELATED"/>
    <property type="match status" value="1"/>
</dbReference>
<evidence type="ECO:0000256" key="3">
    <source>
        <dbReference type="SAM" id="MobiDB-lite"/>
    </source>
</evidence>
<dbReference type="PANTHER" id="PTHR28037:SF1">
    <property type="entry name" value="ALCOHOL O-ACETYLTRANSFERASE 1-RELATED"/>
    <property type="match status" value="1"/>
</dbReference>
<evidence type="ECO:0000256" key="1">
    <source>
        <dbReference type="ARBA" id="ARBA00022679"/>
    </source>
</evidence>
<keyword evidence="1" id="KW-0808">Transferase</keyword>
<dbReference type="Gene3D" id="3.30.559.30">
    <property type="entry name" value="Nonribosomal peptide synthetase, condensation domain"/>
    <property type="match status" value="1"/>
</dbReference>
<dbReference type="InterPro" id="IPR031641">
    <property type="entry name" value="PapA_C"/>
</dbReference>
<feature type="region of interest" description="Disordered" evidence="3">
    <location>
        <begin position="357"/>
        <end position="377"/>
    </location>
</feature>
<sequence length="472" mass="52203">MPWHQQGRVFHRVLGDSEFALFAPSQTGVGDMFLHLSLRAPAHYFAPERVTLAWALIRKRNPLLMSRVVLVEGETRFSFTPPTHLTQDAASSLEFTRQPKQTLISSYMDGPRPLSDDVLSRLTISEHPEGEYQVFMCSPHFCGDGTTLHVCTHELLRLVSSTKTNDELRLDLQSPANWIDILPTSLEERLLVPRSRLSRAAFQVNYLQALSKELGGHTLPRIQRAEMQTAFEEVEFSQETTANILAKCKANGVTINHALVALSTIAWARCTDQSLELPIMLYTAANLRANLVPSHPDCSDTFLALAYFTISLPAFPPPGTGGVWHRARLAKTQMQNAVRSPLLPARALLSAASRARRPAPTSSHSLTFTPAPPSSELALRGRPEHSAALMGISLIGNLDRTYLRHEYGRDVELLSVGTASRLKPGGLLLLGHTFGKKLVLQLCWDTMGFAEGAIERFWAGLESAVDEFLVQA</sequence>
<evidence type="ECO:0000259" key="4">
    <source>
        <dbReference type="Pfam" id="PF16911"/>
    </source>
</evidence>
<organism evidence="5 6">
    <name type="scientific">Mycena chlorophos</name>
    <name type="common">Agaric fungus</name>
    <name type="synonym">Agaricus chlorophos</name>
    <dbReference type="NCBI Taxonomy" id="658473"/>
    <lineage>
        <taxon>Eukaryota</taxon>
        <taxon>Fungi</taxon>
        <taxon>Dikarya</taxon>
        <taxon>Basidiomycota</taxon>
        <taxon>Agaricomycotina</taxon>
        <taxon>Agaricomycetes</taxon>
        <taxon>Agaricomycetidae</taxon>
        <taxon>Agaricales</taxon>
        <taxon>Marasmiineae</taxon>
        <taxon>Mycenaceae</taxon>
        <taxon>Mycena</taxon>
    </lineage>
</organism>
<name>A0ABQ0L4M0_MYCCL</name>
<dbReference type="InterPro" id="IPR023213">
    <property type="entry name" value="CAT-like_dom_sf"/>
</dbReference>
<gene>
    <name evidence="5" type="ORF">MCHLO_03599</name>
</gene>
<protein>
    <recommendedName>
        <fullName evidence="4">Phthiocerol/phthiodiolone dimycocerosyl transferase C-terminal domain-containing protein</fullName>
    </recommendedName>
</protein>
<evidence type="ECO:0000256" key="2">
    <source>
        <dbReference type="ARBA" id="ARBA00023315"/>
    </source>
</evidence>